<gene>
    <name evidence="2" type="ORF">QJV39_12755</name>
</gene>
<feature type="transmembrane region" description="Helical" evidence="1">
    <location>
        <begin position="45"/>
        <end position="62"/>
    </location>
</feature>
<feature type="transmembrane region" description="Helical" evidence="1">
    <location>
        <begin position="14"/>
        <end position="33"/>
    </location>
</feature>
<evidence type="ECO:0000313" key="2">
    <source>
        <dbReference type="EMBL" id="MDT0097577.1"/>
    </source>
</evidence>
<reference evidence="2 3" key="1">
    <citation type="submission" date="2023-05" db="EMBL/GenBank/DDBJ databases">
        <title>A Combination of Whole Genome Sequencing and Metagenomics Reveals Diversity of Listeria spp. in Soil Collected from the Nantahala National Forest.</title>
        <authorList>
            <person name="Wang J."/>
            <person name="Schamp C.N."/>
            <person name="Hudson L.K."/>
            <person name="Chaggar H.K."/>
            <person name="Bryan D.W."/>
            <person name="Radosevich M."/>
            <person name="Denes T.G."/>
        </authorList>
    </citation>
    <scope>NUCLEOTIDE SEQUENCE [LARGE SCALE GENOMIC DNA]</scope>
    <source>
        <strain evidence="2 3">UTK S2-0009</strain>
    </source>
</reference>
<protein>
    <submittedName>
        <fullName evidence="2">Uncharacterized protein</fullName>
    </submittedName>
</protein>
<feature type="transmembrane region" description="Helical" evidence="1">
    <location>
        <begin position="68"/>
        <end position="84"/>
    </location>
</feature>
<name>A0ABU2IHS4_9LIST</name>
<organism evidence="2 3">
    <name type="scientific">Listeria swaminathanii</name>
    <dbReference type="NCBI Taxonomy" id="2713501"/>
    <lineage>
        <taxon>Bacteria</taxon>
        <taxon>Bacillati</taxon>
        <taxon>Bacillota</taxon>
        <taxon>Bacilli</taxon>
        <taxon>Bacillales</taxon>
        <taxon>Listeriaceae</taxon>
        <taxon>Listeria</taxon>
    </lineage>
</organism>
<evidence type="ECO:0000256" key="1">
    <source>
        <dbReference type="SAM" id="Phobius"/>
    </source>
</evidence>
<proteinExistence type="predicted"/>
<sequence length="87" mass="9338">MDNIITSLETFSKIMFTVLSLGGIGFLCTRYGFKSILSYGSTATSISFSIFGTLSLVAALIVAISNGALIFNVLIICVILFFIIKSQ</sequence>
<keyword evidence="3" id="KW-1185">Reference proteome</keyword>
<accession>A0ABU2IHS4</accession>
<evidence type="ECO:0000313" key="3">
    <source>
        <dbReference type="Proteomes" id="UP001267344"/>
    </source>
</evidence>
<keyword evidence="1" id="KW-1133">Transmembrane helix</keyword>
<comment type="caution">
    <text evidence="2">The sequence shown here is derived from an EMBL/GenBank/DDBJ whole genome shotgun (WGS) entry which is preliminary data.</text>
</comment>
<keyword evidence="1" id="KW-0812">Transmembrane</keyword>
<dbReference type="EMBL" id="JASBAG010000004">
    <property type="protein sequence ID" value="MDT0097577.1"/>
    <property type="molecule type" value="Genomic_DNA"/>
</dbReference>
<dbReference type="RefSeq" id="WP_194329767.1">
    <property type="nucleotide sequence ID" value="NZ_CP156021.1"/>
</dbReference>
<dbReference type="Proteomes" id="UP001267344">
    <property type="component" value="Unassembled WGS sequence"/>
</dbReference>
<keyword evidence="1" id="KW-0472">Membrane</keyword>
<dbReference type="GeneID" id="93240306"/>